<proteinExistence type="predicted"/>
<dbReference type="Proteomes" id="UP001596170">
    <property type="component" value="Unassembled WGS sequence"/>
</dbReference>
<keyword evidence="2" id="KW-0812">Transmembrane</keyword>
<dbReference type="Pfam" id="PF11772">
    <property type="entry name" value="EpuA"/>
    <property type="match status" value="1"/>
</dbReference>
<keyword evidence="3" id="KW-0804">Transcription</keyword>
<evidence type="ECO:0000313" key="4">
    <source>
        <dbReference type="Proteomes" id="UP001596170"/>
    </source>
</evidence>
<keyword evidence="2" id="KW-0472">Membrane</keyword>
<keyword evidence="3" id="KW-0240">DNA-directed RNA polymerase</keyword>
<feature type="transmembrane region" description="Helical" evidence="2">
    <location>
        <begin position="46"/>
        <end position="72"/>
    </location>
</feature>
<accession>A0ABW1L8G6</accession>
<evidence type="ECO:0000256" key="1">
    <source>
        <dbReference type="SAM" id="MobiDB-lite"/>
    </source>
</evidence>
<dbReference type="GO" id="GO:0000428">
    <property type="term" value="C:DNA-directed RNA polymerase complex"/>
    <property type="evidence" value="ECO:0007669"/>
    <property type="project" value="UniProtKB-KW"/>
</dbReference>
<comment type="caution">
    <text evidence="3">The sequence shown here is derived from an EMBL/GenBank/DDBJ whole genome shotgun (WGS) entry which is preliminary data.</text>
</comment>
<evidence type="ECO:0000313" key="3">
    <source>
        <dbReference type="EMBL" id="MFC6040280.1"/>
    </source>
</evidence>
<keyword evidence="2" id="KW-1133">Transmembrane helix</keyword>
<dbReference type="InterPro" id="IPR024596">
    <property type="entry name" value="RNApol_su_b/EpuA"/>
</dbReference>
<sequence>MTKEVKDEQQQVNTTASSKRKQHKAEKAQAKDKKKTWWVQIRLFPIWLRIILVSALVVGAIAAGLTIGYGYVGDGDPKDALKWETWQHILDILNGKQS</sequence>
<name>A0ABW1L8G6_9BACL</name>
<gene>
    <name evidence="3" type="ORF">ACFPYN_12685</name>
</gene>
<dbReference type="RefSeq" id="WP_377734674.1">
    <property type="nucleotide sequence ID" value="NZ_JBHSRI010000019.1"/>
</dbReference>
<reference evidence="4" key="1">
    <citation type="journal article" date="2019" name="Int. J. Syst. Evol. Microbiol.">
        <title>The Global Catalogue of Microorganisms (GCM) 10K type strain sequencing project: providing services to taxonomists for standard genome sequencing and annotation.</title>
        <authorList>
            <consortium name="The Broad Institute Genomics Platform"/>
            <consortium name="The Broad Institute Genome Sequencing Center for Infectious Disease"/>
            <person name="Wu L."/>
            <person name="Ma J."/>
        </authorList>
    </citation>
    <scope>NUCLEOTIDE SEQUENCE [LARGE SCALE GENOMIC DNA]</scope>
    <source>
        <strain evidence="4">CCUG 54527</strain>
    </source>
</reference>
<organism evidence="3 4">
    <name type="scientific">Paenisporosarcina macmurdoensis</name>
    <dbReference type="NCBI Taxonomy" id="212659"/>
    <lineage>
        <taxon>Bacteria</taxon>
        <taxon>Bacillati</taxon>
        <taxon>Bacillota</taxon>
        <taxon>Bacilli</taxon>
        <taxon>Bacillales</taxon>
        <taxon>Caryophanaceae</taxon>
        <taxon>Paenisporosarcina</taxon>
    </lineage>
</organism>
<keyword evidence="4" id="KW-1185">Reference proteome</keyword>
<evidence type="ECO:0000256" key="2">
    <source>
        <dbReference type="SAM" id="Phobius"/>
    </source>
</evidence>
<feature type="region of interest" description="Disordered" evidence="1">
    <location>
        <begin position="1"/>
        <end position="32"/>
    </location>
</feature>
<protein>
    <submittedName>
        <fullName evidence="3">DNA-directed RNA polymerase subunit beta</fullName>
    </submittedName>
</protein>
<dbReference type="EMBL" id="JBHSRI010000019">
    <property type="protein sequence ID" value="MFC6040280.1"/>
    <property type="molecule type" value="Genomic_DNA"/>
</dbReference>